<evidence type="ECO:0000313" key="3">
    <source>
        <dbReference type="EMBL" id="SDE07374.1"/>
    </source>
</evidence>
<evidence type="ECO:0000256" key="2">
    <source>
        <dbReference type="SAM" id="SignalP"/>
    </source>
</evidence>
<protein>
    <submittedName>
        <fullName evidence="3">Uncharacterized protein</fullName>
    </submittedName>
</protein>
<reference evidence="4" key="1">
    <citation type="submission" date="2016-10" db="EMBL/GenBank/DDBJ databases">
        <authorList>
            <person name="Varghese N."/>
            <person name="Submissions S."/>
        </authorList>
    </citation>
    <scope>NUCLEOTIDE SEQUENCE [LARGE SCALE GENOMIC DNA]</scope>
    <source>
        <strain evidence="4">DSM 25811 / CCM 8410 / LMG 26954 / E90</strain>
    </source>
</reference>
<dbReference type="RefSeq" id="WP_090392820.1">
    <property type="nucleotide sequence ID" value="NZ_FMZO01000020.1"/>
</dbReference>
<sequence>MNKRFFLILITLFTIVGMGNAQNCITVTSATVTNPSNDHTTWDLNIIYTADGTKSLEIQVFCGNDPTPVFTDCLETNGDGSKTYPAAVICANGSANISAKFTPHTGNCKAAACGPTQIFPSGSLPVTFEKITAVRDNNQIKINWTTASETNCKEYVVEGSRDNVNWTAIGKLDSKAVNGTSSTPLDYSLSIGLPVAMAALGMGGLFLLTLVRSRWARALVLVVIVLAAGACLKDGQTVDVEKGAVGYVRIAQYDKDSNTPHYSKVIKVVND</sequence>
<name>A0A1G6ZXH0_NIADE</name>
<dbReference type="Proteomes" id="UP000198757">
    <property type="component" value="Unassembled WGS sequence"/>
</dbReference>
<keyword evidence="1" id="KW-0472">Membrane</keyword>
<dbReference type="EMBL" id="FMZO01000020">
    <property type="protein sequence ID" value="SDE07374.1"/>
    <property type="molecule type" value="Genomic_DNA"/>
</dbReference>
<proteinExistence type="predicted"/>
<dbReference type="OrthoDB" id="1525027at2"/>
<evidence type="ECO:0000256" key="1">
    <source>
        <dbReference type="SAM" id="Phobius"/>
    </source>
</evidence>
<dbReference type="STRING" id="1285928.SAMN04487894_1205"/>
<keyword evidence="2" id="KW-0732">Signal</keyword>
<feature type="chain" id="PRO_5011620429" evidence="2">
    <location>
        <begin position="22"/>
        <end position="271"/>
    </location>
</feature>
<gene>
    <name evidence="3" type="ORF">SAMN04487894_1205</name>
</gene>
<organism evidence="3 4">
    <name type="scientific">Niabella drilacis (strain DSM 25811 / CCM 8410 / CCUG 62505 / LMG 26954 / E90)</name>
    <dbReference type="NCBI Taxonomy" id="1285928"/>
    <lineage>
        <taxon>Bacteria</taxon>
        <taxon>Pseudomonadati</taxon>
        <taxon>Bacteroidota</taxon>
        <taxon>Chitinophagia</taxon>
        <taxon>Chitinophagales</taxon>
        <taxon>Chitinophagaceae</taxon>
        <taxon>Niabella</taxon>
    </lineage>
</organism>
<feature type="signal peptide" evidence="2">
    <location>
        <begin position="1"/>
        <end position="21"/>
    </location>
</feature>
<dbReference type="AlphaFoldDB" id="A0A1G6ZXH0"/>
<keyword evidence="1" id="KW-1133">Transmembrane helix</keyword>
<feature type="transmembrane region" description="Helical" evidence="1">
    <location>
        <begin position="215"/>
        <end position="232"/>
    </location>
</feature>
<accession>A0A1G6ZXH0</accession>
<keyword evidence="4" id="KW-1185">Reference proteome</keyword>
<evidence type="ECO:0000313" key="4">
    <source>
        <dbReference type="Proteomes" id="UP000198757"/>
    </source>
</evidence>
<feature type="transmembrane region" description="Helical" evidence="1">
    <location>
        <begin position="187"/>
        <end position="208"/>
    </location>
</feature>
<keyword evidence="1" id="KW-0812">Transmembrane</keyword>